<feature type="domain" description="Major facilitator superfamily (MFS) profile" evidence="7">
    <location>
        <begin position="13"/>
        <end position="409"/>
    </location>
</feature>
<evidence type="ECO:0000313" key="8">
    <source>
        <dbReference type="EMBL" id="ARE12984.1"/>
    </source>
</evidence>
<evidence type="ECO:0000313" key="9">
    <source>
        <dbReference type="Proteomes" id="UP000192067"/>
    </source>
</evidence>
<gene>
    <name evidence="8" type="ORF">LLUC11_0649</name>
</gene>
<keyword evidence="4 6" id="KW-1133">Transmembrane helix</keyword>
<feature type="transmembrane region" description="Helical" evidence="6">
    <location>
        <begin position="385"/>
        <end position="403"/>
    </location>
</feature>
<evidence type="ECO:0000256" key="4">
    <source>
        <dbReference type="ARBA" id="ARBA00022989"/>
    </source>
</evidence>
<dbReference type="GO" id="GO:0005886">
    <property type="term" value="C:plasma membrane"/>
    <property type="evidence" value="ECO:0007669"/>
    <property type="project" value="UniProtKB-SubCell"/>
</dbReference>
<feature type="transmembrane region" description="Helical" evidence="6">
    <location>
        <begin position="44"/>
        <end position="67"/>
    </location>
</feature>
<comment type="subcellular location">
    <subcellularLocation>
        <location evidence="1">Cell membrane</location>
        <topology evidence="1">Multi-pass membrane protein</topology>
    </subcellularLocation>
</comment>
<keyword evidence="8" id="KW-0762">Sugar transport</keyword>
<evidence type="ECO:0000256" key="3">
    <source>
        <dbReference type="ARBA" id="ARBA00022692"/>
    </source>
</evidence>
<feature type="transmembrane region" description="Helical" evidence="6">
    <location>
        <begin position="79"/>
        <end position="100"/>
    </location>
</feature>
<reference evidence="8 9" key="1">
    <citation type="journal article" date="2017" name="BMC Genomics">
        <title>Comparative and functional genomics of the Lactococcus lactis taxon; insights into evolution and niche adaptation.</title>
        <authorList>
            <person name="Kelleher P."/>
            <person name="Bottacini F."/>
            <person name="Mahony J."/>
            <person name="Kilcawley K.N."/>
            <person name="van Sinderen D."/>
        </authorList>
    </citation>
    <scope>NUCLEOTIDE SEQUENCE [LARGE SCALE GENOMIC DNA]</scope>
    <source>
        <strain evidence="8 9">UC11</strain>
    </source>
</reference>
<dbReference type="RefSeq" id="WP_081040703.1">
    <property type="nucleotide sequence ID" value="NZ_CP015903.2"/>
</dbReference>
<feature type="transmembrane region" description="Helical" evidence="6">
    <location>
        <begin position="106"/>
        <end position="124"/>
    </location>
</feature>
<feature type="transmembrane region" description="Helical" evidence="6">
    <location>
        <begin position="167"/>
        <end position="186"/>
    </location>
</feature>
<organism evidence="8 9">
    <name type="scientific">Lactococcus lactis subsp. lactis</name>
    <name type="common">Streptococcus lactis</name>
    <dbReference type="NCBI Taxonomy" id="1360"/>
    <lineage>
        <taxon>Bacteria</taxon>
        <taxon>Bacillati</taxon>
        <taxon>Bacillota</taxon>
        <taxon>Bacilli</taxon>
        <taxon>Lactobacillales</taxon>
        <taxon>Streptococcaceae</taxon>
        <taxon>Lactococcus</taxon>
    </lineage>
</organism>
<keyword evidence="3 6" id="KW-0812">Transmembrane</keyword>
<dbReference type="InterPro" id="IPR020846">
    <property type="entry name" value="MFS_dom"/>
</dbReference>
<accession>A0AAE2FW52</accession>
<dbReference type="Pfam" id="PF07690">
    <property type="entry name" value="MFS_1"/>
    <property type="match status" value="1"/>
</dbReference>
<dbReference type="Proteomes" id="UP000192067">
    <property type="component" value="Chromosome"/>
</dbReference>
<feature type="transmembrane region" description="Helical" evidence="6">
    <location>
        <begin position="12"/>
        <end position="38"/>
    </location>
</feature>
<dbReference type="PANTHER" id="PTHR23508:SF10">
    <property type="entry name" value="CARBOXYLIC ACID TRANSPORTER PROTEIN HOMOLOG"/>
    <property type="match status" value="1"/>
</dbReference>
<dbReference type="PANTHER" id="PTHR23508">
    <property type="entry name" value="CARBOXYLIC ACID TRANSPORTER PROTEIN HOMOLOG"/>
    <property type="match status" value="1"/>
</dbReference>
<feature type="transmembrane region" description="Helical" evidence="6">
    <location>
        <begin position="144"/>
        <end position="161"/>
    </location>
</feature>
<feature type="transmembrane region" description="Helical" evidence="6">
    <location>
        <begin position="318"/>
        <end position="337"/>
    </location>
</feature>
<dbReference type="InterPro" id="IPR011701">
    <property type="entry name" value="MFS"/>
</dbReference>
<feature type="transmembrane region" description="Helical" evidence="6">
    <location>
        <begin position="264"/>
        <end position="287"/>
    </location>
</feature>
<name>A0AAE2FW52_LACLL</name>
<dbReference type="InterPro" id="IPR036259">
    <property type="entry name" value="MFS_trans_sf"/>
</dbReference>
<evidence type="ECO:0000256" key="5">
    <source>
        <dbReference type="ARBA" id="ARBA00023136"/>
    </source>
</evidence>
<dbReference type="GO" id="GO:0046943">
    <property type="term" value="F:carboxylic acid transmembrane transporter activity"/>
    <property type="evidence" value="ECO:0007669"/>
    <property type="project" value="TreeGrafter"/>
</dbReference>
<dbReference type="AlphaFoldDB" id="A0AAE2FW52"/>
<dbReference type="Gene3D" id="1.20.1250.20">
    <property type="entry name" value="MFS general substrate transporter like domains"/>
    <property type="match status" value="2"/>
</dbReference>
<dbReference type="EMBL" id="CP015904">
    <property type="protein sequence ID" value="ARE12984.1"/>
    <property type="molecule type" value="Genomic_DNA"/>
</dbReference>
<evidence type="ECO:0000256" key="2">
    <source>
        <dbReference type="ARBA" id="ARBA00022448"/>
    </source>
</evidence>
<sequence length="416" mass="44583">MIKQKKVSEFRPLLIGAGLGSVLGSGVIVALATTISIWQNYLSLSVSQVGIISSVLTLSIAIGSLSAGKLAKQIGLIRAFNLLNLFFVIGGLLIVCTINFPMLVIGAAISGFVTGADLPISLTVISKDVADEKIRAELVSSTQVYWTIGILLASIASFITSKLPGELSARIVMGLVVLVGVVTLLIRMGSKKLQLIHSSAPDSINYDSVEKKASVLKLLFGKEKKYLKFFICILVFYCGWNLLANTFGQFQTFMLVKANATQSFATGAGLLLTIVVLAIAVIFAKIAGGKNRNVVFVLGIIIIIFALVALAFSSNNLFLIVAWLALQNVGSTFAGEAMYKVWTQESFPMSYRSSIQGFINGFSRLCCAAFALITPLLVLPENIKTTMLGFAVLIFVAGVFGVIQIRLQKKYNVGSN</sequence>
<evidence type="ECO:0000256" key="1">
    <source>
        <dbReference type="ARBA" id="ARBA00004651"/>
    </source>
</evidence>
<proteinExistence type="predicted"/>
<feature type="transmembrane region" description="Helical" evidence="6">
    <location>
        <begin position="226"/>
        <end position="244"/>
    </location>
</feature>
<evidence type="ECO:0000256" key="6">
    <source>
        <dbReference type="SAM" id="Phobius"/>
    </source>
</evidence>
<dbReference type="PROSITE" id="PS50850">
    <property type="entry name" value="MFS"/>
    <property type="match status" value="1"/>
</dbReference>
<feature type="transmembrane region" description="Helical" evidence="6">
    <location>
        <begin position="294"/>
        <end position="312"/>
    </location>
</feature>
<dbReference type="SUPFAM" id="SSF103473">
    <property type="entry name" value="MFS general substrate transporter"/>
    <property type="match status" value="1"/>
</dbReference>
<keyword evidence="2" id="KW-0813">Transport</keyword>
<feature type="transmembrane region" description="Helical" evidence="6">
    <location>
        <begin position="358"/>
        <end position="379"/>
    </location>
</feature>
<keyword evidence="5 6" id="KW-0472">Membrane</keyword>
<protein>
    <submittedName>
        <fullName evidence="8">Sugar transporter</fullName>
    </submittedName>
</protein>
<evidence type="ECO:0000259" key="7">
    <source>
        <dbReference type="PROSITE" id="PS50850"/>
    </source>
</evidence>